<organism evidence="1 2">
    <name type="scientific">Symplocastrum torsivum CPER-KK1</name>
    <dbReference type="NCBI Taxonomy" id="450513"/>
    <lineage>
        <taxon>Bacteria</taxon>
        <taxon>Bacillati</taxon>
        <taxon>Cyanobacteriota</taxon>
        <taxon>Cyanophyceae</taxon>
        <taxon>Oscillatoriophycideae</taxon>
        <taxon>Oscillatoriales</taxon>
        <taxon>Microcoleaceae</taxon>
        <taxon>Symplocastrum</taxon>
    </lineage>
</organism>
<dbReference type="EMBL" id="JAHHIF010000015">
    <property type="protein sequence ID" value="MBW4545433.1"/>
    <property type="molecule type" value="Genomic_DNA"/>
</dbReference>
<dbReference type="Proteomes" id="UP000753908">
    <property type="component" value="Unassembled WGS sequence"/>
</dbReference>
<evidence type="ECO:0000313" key="1">
    <source>
        <dbReference type="EMBL" id="MBW4545433.1"/>
    </source>
</evidence>
<reference evidence="1" key="2">
    <citation type="journal article" date="2022" name="Microbiol. Resour. Announc.">
        <title>Metagenome Sequencing to Explore Phylogenomics of Terrestrial Cyanobacteria.</title>
        <authorList>
            <person name="Ward R.D."/>
            <person name="Stajich J.E."/>
            <person name="Johansen J.R."/>
            <person name="Huntemann M."/>
            <person name="Clum A."/>
            <person name="Foster B."/>
            <person name="Foster B."/>
            <person name="Roux S."/>
            <person name="Palaniappan K."/>
            <person name="Varghese N."/>
            <person name="Mukherjee S."/>
            <person name="Reddy T.B.K."/>
            <person name="Daum C."/>
            <person name="Copeland A."/>
            <person name="Chen I.A."/>
            <person name="Ivanova N.N."/>
            <person name="Kyrpides N.C."/>
            <person name="Shapiro N."/>
            <person name="Eloe-Fadrosh E.A."/>
            <person name="Pietrasiak N."/>
        </authorList>
    </citation>
    <scope>NUCLEOTIDE SEQUENCE</scope>
    <source>
        <strain evidence="1">CPER-KK1</strain>
    </source>
</reference>
<name>A0A951PKK8_9CYAN</name>
<dbReference type="GO" id="GO:0016874">
    <property type="term" value="F:ligase activity"/>
    <property type="evidence" value="ECO:0007669"/>
    <property type="project" value="UniProtKB-KW"/>
</dbReference>
<dbReference type="SUPFAM" id="SSF56801">
    <property type="entry name" value="Acetyl-CoA synthetase-like"/>
    <property type="match status" value="1"/>
</dbReference>
<keyword evidence="1" id="KW-0436">Ligase</keyword>
<sequence>MQENQRQRAITAFQDFLNTPLETLLEQHQHVSSPASALALFHSVATTVPAYQAFLREQGIEPTSIQTLEDFQKLPLVTKENYHRRHPLADLCRNGELESCDMIAVSSGSTGKPTFWPRFLADELQIATRFEQIFHDSFQADTRRTLAVICFTLGTWVGGMYTANCCRYLASKGYPISVITPGNNQEEIFRVVQELGSMYEQVVLLGYPPFLKTVIDTGIARGVEWQQYQIKMVFAGEVFSEEWRSLVGDRVGSTNPCYDSASLYGTADAGVLGNETPLSICIRRFLADNPDAARTLFGGSRLPTLVQYDPLSRFFEVHEGTLLFSGDNGIPLVRYHISDNGGLISYKMMLKFLAEWGFYPLGELQKQGGQGIHSLPFVYVFGRSNFTVSYFGANIYPENVVVGLEQSEIQEWVTGKFVLQVKEDADKNRFLSIVVELAPLVESSEEKQKAIASSILSQLLRLNSEFANYVPPPYQMPQVTLAPTGDSEYFPIGVKHRYTRQ</sequence>
<comment type="caution">
    <text evidence="1">The sequence shown here is derived from an EMBL/GenBank/DDBJ whole genome shotgun (WGS) entry which is preliminary data.</text>
</comment>
<evidence type="ECO:0000313" key="2">
    <source>
        <dbReference type="Proteomes" id="UP000753908"/>
    </source>
</evidence>
<accession>A0A951PKK8</accession>
<proteinExistence type="predicted"/>
<dbReference type="PANTHER" id="PTHR43845:SF1">
    <property type="entry name" value="BLR5969 PROTEIN"/>
    <property type="match status" value="1"/>
</dbReference>
<gene>
    <name evidence="1" type="ORF">KME25_13440</name>
</gene>
<protein>
    <submittedName>
        <fullName evidence="1">Phenylacetate--CoA ligase family protein</fullName>
    </submittedName>
</protein>
<dbReference type="Gene3D" id="3.40.50.12780">
    <property type="entry name" value="N-terminal domain of ligase-like"/>
    <property type="match status" value="1"/>
</dbReference>
<dbReference type="PANTHER" id="PTHR43845">
    <property type="entry name" value="BLR5969 PROTEIN"/>
    <property type="match status" value="1"/>
</dbReference>
<reference evidence="1" key="1">
    <citation type="submission" date="2021-05" db="EMBL/GenBank/DDBJ databases">
        <authorList>
            <person name="Pietrasiak N."/>
            <person name="Ward R."/>
            <person name="Stajich J.E."/>
            <person name="Kurbessoian T."/>
        </authorList>
    </citation>
    <scope>NUCLEOTIDE SEQUENCE</scope>
    <source>
        <strain evidence="1">CPER-KK1</strain>
    </source>
</reference>
<dbReference type="InterPro" id="IPR042099">
    <property type="entry name" value="ANL_N_sf"/>
</dbReference>
<dbReference type="AlphaFoldDB" id="A0A951PKK8"/>